<dbReference type="Pfam" id="PF00639">
    <property type="entry name" value="Rotamase"/>
    <property type="match status" value="1"/>
</dbReference>
<dbReference type="SUPFAM" id="SSF109998">
    <property type="entry name" value="Triger factor/SurA peptide-binding domain-like"/>
    <property type="match status" value="1"/>
</dbReference>
<evidence type="ECO:0000256" key="2">
    <source>
        <dbReference type="ARBA" id="ARBA00018370"/>
    </source>
</evidence>
<feature type="compositionally biased region" description="Pro residues" evidence="6">
    <location>
        <begin position="43"/>
        <end position="53"/>
    </location>
</feature>
<protein>
    <recommendedName>
        <fullName evidence="2">Parvulin-like PPIase</fullName>
    </recommendedName>
    <alternativeName>
        <fullName evidence="3">Peptidyl-prolyl cis-trans isomerase plp</fullName>
    </alternativeName>
    <alternativeName>
        <fullName evidence="4">Rotamase plp</fullName>
    </alternativeName>
</protein>
<proteinExistence type="inferred from homology"/>
<evidence type="ECO:0000256" key="5">
    <source>
        <dbReference type="PROSITE-ProRule" id="PRU00278"/>
    </source>
</evidence>
<feature type="domain" description="PpiC" evidence="8">
    <location>
        <begin position="177"/>
        <end position="280"/>
    </location>
</feature>
<keyword evidence="5 9" id="KW-0413">Isomerase</keyword>
<dbReference type="InterPro" id="IPR046357">
    <property type="entry name" value="PPIase_dom_sf"/>
</dbReference>
<dbReference type="EMBL" id="JAATTO010000030">
    <property type="protein sequence ID" value="MBC9980745.1"/>
    <property type="molecule type" value="Genomic_DNA"/>
</dbReference>
<evidence type="ECO:0000313" key="9">
    <source>
        <dbReference type="EMBL" id="MBC9980745.1"/>
    </source>
</evidence>
<accession>A0ABR7UAU4</accession>
<dbReference type="Gene3D" id="3.10.50.40">
    <property type="match status" value="1"/>
</dbReference>
<gene>
    <name evidence="9" type="ORF">HA482_21320</name>
</gene>
<reference evidence="9 10" key="1">
    <citation type="journal article" date="2020" name="Arch. Microbiol.">
        <title>Bradyrhizobium campsiandrae sp. nov., a nitrogen-fixing bacterial strain isolated from a native leguminous tree from the Amazon adapted to flooded conditions.</title>
        <authorList>
            <person name="Cabral Michel D."/>
            <person name="Martins da Costa E."/>
            <person name="Azarias Guimaraes A."/>
            <person name="Soares de Carvalho T."/>
            <person name="Santos de Castro Caputo P."/>
            <person name="Willems A."/>
            <person name="de Souza Moreira F.M."/>
        </authorList>
    </citation>
    <scope>NUCLEOTIDE SEQUENCE [LARGE SCALE GENOMIC DNA]</scope>
    <source>
        <strain evidence="10">INPA 384B</strain>
    </source>
</reference>
<feature type="region of interest" description="Disordered" evidence="6">
    <location>
        <begin position="25"/>
        <end position="62"/>
    </location>
</feature>
<feature type="compositionally biased region" description="Low complexity" evidence="6">
    <location>
        <begin position="25"/>
        <end position="42"/>
    </location>
</feature>
<name>A0ABR7UAU4_9BRAD</name>
<keyword evidence="10" id="KW-1185">Reference proteome</keyword>
<sequence length="343" mass="36844">MNKTAFHSAILAVTMGAAIATAAQAQTRPAGQQPAGRAAPAAAPAPAPTPPRPAAEDGPAIKNTEVVARVGDGDITAEEIRAAIGQLDARQQAAVARDPALLSQTVRAILATRLVLKEAIGKKWDQQPAVAAQLVRVRDNLIAETYLQSVTTPPDSFPSEAEIKSVYEANASALLVPRRFKLAQIVVNLAKDADKGAEDAARRKLDEIVRKVKATGQDFGSLARSASEDTASAERDGEIGWINEPDLRPEIRSQVIGLQKSGVTEPVRLDDGWHVLKLLDTEAARTRALAEVRDALVQRIRAERAETNRRAYMAELLKQTPPVVNELALSKLFDNKPEPVPSR</sequence>
<dbReference type="PROSITE" id="PS50198">
    <property type="entry name" value="PPIC_PPIASE_2"/>
    <property type="match status" value="1"/>
</dbReference>
<dbReference type="PANTHER" id="PTHR47245">
    <property type="entry name" value="PEPTIDYLPROLYL ISOMERASE"/>
    <property type="match status" value="1"/>
</dbReference>
<feature type="chain" id="PRO_5046579047" description="Parvulin-like PPIase" evidence="7">
    <location>
        <begin position="26"/>
        <end position="343"/>
    </location>
</feature>
<dbReference type="InterPro" id="IPR050245">
    <property type="entry name" value="PrsA_foldase"/>
</dbReference>
<dbReference type="InterPro" id="IPR000297">
    <property type="entry name" value="PPIase_PpiC"/>
</dbReference>
<dbReference type="PANTHER" id="PTHR47245:SF3">
    <property type="entry name" value="PEPTIDYL-PROLYL CIS-TRANS ISOMERASE, PPIC-TYPE-RELATED"/>
    <property type="match status" value="1"/>
</dbReference>
<dbReference type="Proteomes" id="UP000639516">
    <property type="component" value="Unassembled WGS sequence"/>
</dbReference>
<feature type="signal peptide" evidence="7">
    <location>
        <begin position="1"/>
        <end position="25"/>
    </location>
</feature>
<organism evidence="9 10">
    <name type="scientific">Bradyrhizobium campsiandrae</name>
    <dbReference type="NCBI Taxonomy" id="1729892"/>
    <lineage>
        <taxon>Bacteria</taxon>
        <taxon>Pseudomonadati</taxon>
        <taxon>Pseudomonadota</taxon>
        <taxon>Alphaproteobacteria</taxon>
        <taxon>Hyphomicrobiales</taxon>
        <taxon>Nitrobacteraceae</taxon>
        <taxon>Bradyrhizobium</taxon>
    </lineage>
</organism>
<comment type="caution">
    <text evidence="9">The sequence shown here is derived from an EMBL/GenBank/DDBJ whole genome shotgun (WGS) entry which is preliminary data.</text>
</comment>
<keyword evidence="7" id="KW-0732">Signal</keyword>
<comment type="similarity">
    <text evidence="1">Belongs to the PpiC/parvulin rotamase family.</text>
</comment>
<dbReference type="GO" id="GO:0016853">
    <property type="term" value="F:isomerase activity"/>
    <property type="evidence" value="ECO:0007669"/>
    <property type="project" value="UniProtKB-KW"/>
</dbReference>
<evidence type="ECO:0000256" key="3">
    <source>
        <dbReference type="ARBA" id="ARBA00030642"/>
    </source>
</evidence>
<evidence type="ECO:0000256" key="6">
    <source>
        <dbReference type="SAM" id="MobiDB-lite"/>
    </source>
</evidence>
<dbReference type="SUPFAM" id="SSF54534">
    <property type="entry name" value="FKBP-like"/>
    <property type="match status" value="1"/>
</dbReference>
<evidence type="ECO:0000256" key="7">
    <source>
        <dbReference type="SAM" id="SignalP"/>
    </source>
</evidence>
<evidence type="ECO:0000256" key="4">
    <source>
        <dbReference type="ARBA" id="ARBA00031484"/>
    </source>
</evidence>
<keyword evidence="5" id="KW-0697">Rotamase</keyword>
<dbReference type="InterPro" id="IPR027304">
    <property type="entry name" value="Trigger_fact/SurA_dom_sf"/>
</dbReference>
<evidence type="ECO:0000259" key="8">
    <source>
        <dbReference type="PROSITE" id="PS50198"/>
    </source>
</evidence>
<dbReference type="RefSeq" id="WP_188102265.1">
    <property type="nucleotide sequence ID" value="NZ_JAANIH010000025.1"/>
</dbReference>
<evidence type="ECO:0000256" key="1">
    <source>
        <dbReference type="ARBA" id="ARBA00007656"/>
    </source>
</evidence>
<evidence type="ECO:0000313" key="10">
    <source>
        <dbReference type="Proteomes" id="UP000639516"/>
    </source>
</evidence>